<evidence type="ECO:0000313" key="1">
    <source>
        <dbReference type="EMBL" id="DAD96384.1"/>
    </source>
</evidence>
<reference evidence="1" key="1">
    <citation type="journal article" date="2021" name="Proc. Natl. Acad. Sci. U.S.A.">
        <title>A Catalog of Tens of Thousands of Viruses from Human Metagenomes Reveals Hidden Associations with Chronic Diseases.</title>
        <authorList>
            <person name="Tisza M.J."/>
            <person name="Buck C.B."/>
        </authorList>
    </citation>
    <scope>NUCLEOTIDE SEQUENCE</scope>
    <source>
        <strain evidence="1">Ctpbe1</strain>
    </source>
</reference>
<name>A0A8S5NQ77_9CAUD</name>
<organism evidence="1">
    <name type="scientific">Siphoviridae sp. ctpbe1</name>
    <dbReference type="NCBI Taxonomy" id="2826466"/>
    <lineage>
        <taxon>Viruses</taxon>
        <taxon>Duplodnaviria</taxon>
        <taxon>Heunggongvirae</taxon>
        <taxon>Uroviricota</taxon>
        <taxon>Caudoviricetes</taxon>
    </lineage>
</organism>
<protein>
    <submittedName>
        <fullName evidence="1">Uncharacterized protein</fullName>
    </submittedName>
</protein>
<sequence>MKGMKDIYSYVHFLEFYKNLSDKKLASLIKKGWFPFIALTTAQYSFIAKNLHYIPKLWLKQNFNKEYIQSLTEKWMQKKAFRNRQDFLNEGLSSFFEGKYIASISTLLPQIEGIIAEKYREENGKELASSSNQIIAYIDNLAQTSCEDYNRLLSCNFKDYLKNFIFRNGMKSVDLELATRHTHSHGRAIAKDYTIERNIQIILALNQLFYYIPDKAK</sequence>
<dbReference type="EMBL" id="BK015216">
    <property type="protein sequence ID" value="DAD96384.1"/>
    <property type="molecule type" value="Genomic_DNA"/>
</dbReference>
<accession>A0A8S5NQ77</accession>
<proteinExistence type="predicted"/>